<dbReference type="Pfam" id="PF11367">
    <property type="entry name" value="Tail_completion_gp17"/>
    <property type="match status" value="1"/>
</dbReference>
<name>A0A5A7MQ26_9PROT</name>
<dbReference type="InterPro" id="IPR053745">
    <property type="entry name" value="Viral_Tail_Comp_sf"/>
</dbReference>
<proteinExistence type="predicted"/>
<reference evidence="1 2" key="1">
    <citation type="submission" date="2019-09" db="EMBL/GenBank/DDBJ databases">
        <title>NBRP : Genome information of microbial organism related human and environment.</title>
        <authorList>
            <person name="Hattori M."/>
            <person name="Oshima K."/>
            <person name="Inaba H."/>
            <person name="Suda W."/>
            <person name="Sakamoto M."/>
            <person name="Iino T."/>
            <person name="Kitahara M."/>
            <person name="Oshida Y."/>
            <person name="Iida T."/>
            <person name="Kudo T."/>
            <person name="Itoh T."/>
            <person name="Ohkuma M."/>
        </authorList>
    </citation>
    <scope>NUCLEOTIDE SEQUENCE [LARGE SCALE GENOMIC DNA]</scope>
    <source>
        <strain evidence="1 2">Hi-2</strain>
    </source>
</reference>
<gene>
    <name evidence="1" type="ORF">JCM17844_07050</name>
</gene>
<comment type="caution">
    <text evidence="1">The sequence shown here is derived from an EMBL/GenBank/DDBJ whole genome shotgun (WGS) entry which is preliminary data.</text>
</comment>
<protein>
    <recommendedName>
        <fullName evidence="3">DUF3168 domain-containing protein</fullName>
    </recommendedName>
</protein>
<evidence type="ECO:0000313" key="2">
    <source>
        <dbReference type="Proteomes" id="UP000322084"/>
    </source>
</evidence>
<organism evidence="1 2">
    <name type="scientific">Iodidimonas gelatinilytica</name>
    <dbReference type="NCBI Taxonomy" id="1236966"/>
    <lineage>
        <taxon>Bacteria</taxon>
        <taxon>Pseudomonadati</taxon>
        <taxon>Pseudomonadota</taxon>
        <taxon>Alphaproteobacteria</taxon>
        <taxon>Iodidimonadales</taxon>
        <taxon>Iodidimonadaceae</taxon>
        <taxon>Iodidimonas</taxon>
    </lineage>
</organism>
<dbReference type="RefSeq" id="WP_149999641.1">
    <property type="nucleotide sequence ID" value="NZ_BKCL01000002.1"/>
</dbReference>
<sequence length="133" mass="14672">MSLSGFLGLQRAVIETLTSDSALMAQISGVFDEPHRHHALPFVLVGPFQASDWSAQGLNGKRWRLTIRVFSDKPGDHQLLALADRVHDRLMSVPLVIEGGHVAAFSFESLQTLRDPDGVRQGQLRFSALIQTL</sequence>
<evidence type="ECO:0008006" key="3">
    <source>
        <dbReference type="Google" id="ProtNLM"/>
    </source>
</evidence>
<dbReference type="AlphaFoldDB" id="A0A5A7MQ26"/>
<dbReference type="InterPro" id="IPR021508">
    <property type="entry name" value="Gp17-like"/>
</dbReference>
<dbReference type="EMBL" id="BKCL01000002">
    <property type="protein sequence ID" value="GEQ97068.1"/>
    <property type="molecule type" value="Genomic_DNA"/>
</dbReference>
<accession>A0A5A7MQ26</accession>
<dbReference type="Proteomes" id="UP000322084">
    <property type="component" value="Unassembled WGS sequence"/>
</dbReference>
<dbReference type="Gene3D" id="3.30.2000.30">
    <property type="match status" value="1"/>
</dbReference>
<evidence type="ECO:0000313" key="1">
    <source>
        <dbReference type="EMBL" id="GEQ97068.1"/>
    </source>
</evidence>